<sequence length="118" mass="14028">MAKKILGFVLIAVLLFFLVAAGFFAYKGYQKSQNYKLIDQYLTEKHLKSKIIDEKSDYDQRKGIFYKEIRLKGDEKNIYIAQPIHLKRGLFLQGFDAKTKKHDKKAKYNFFDENYKMK</sequence>
<dbReference type="RefSeq" id="WP_119634957.1">
    <property type="nucleotide sequence ID" value="NZ_QXVO01000001.1"/>
</dbReference>
<name>A0A418JME5_STAHY</name>
<dbReference type="AlphaFoldDB" id="A0A418JME5"/>
<proteinExistence type="predicted"/>
<protein>
    <submittedName>
        <fullName evidence="1">DUF3139 domain-containing protein</fullName>
    </submittedName>
</protein>
<dbReference type="EMBL" id="QXVO01000001">
    <property type="protein sequence ID" value="RIO47756.1"/>
    <property type="molecule type" value="Genomic_DNA"/>
</dbReference>
<gene>
    <name evidence="1" type="ORF">BUZ57_00335</name>
</gene>
<accession>A0A418JME5</accession>
<dbReference type="Proteomes" id="UP000285625">
    <property type="component" value="Unassembled WGS sequence"/>
</dbReference>
<evidence type="ECO:0000313" key="2">
    <source>
        <dbReference type="Proteomes" id="UP000285625"/>
    </source>
</evidence>
<evidence type="ECO:0000313" key="1">
    <source>
        <dbReference type="EMBL" id="RIO47756.1"/>
    </source>
</evidence>
<comment type="caution">
    <text evidence="1">The sequence shown here is derived from an EMBL/GenBank/DDBJ whole genome shotgun (WGS) entry which is preliminary data.</text>
</comment>
<organism evidence="1 2">
    <name type="scientific">Staphylococcus hyicus</name>
    <dbReference type="NCBI Taxonomy" id="1284"/>
    <lineage>
        <taxon>Bacteria</taxon>
        <taxon>Bacillati</taxon>
        <taxon>Bacillota</taxon>
        <taxon>Bacilli</taxon>
        <taxon>Bacillales</taxon>
        <taxon>Staphylococcaceae</taxon>
        <taxon>Staphylococcus</taxon>
    </lineage>
</organism>
<reference evidence="1 2" key="1">
    <citation type="journal article" date="2016" name="Front. Microbiol.">
        <title>Comprehensive Phylogenetic Analysis of Bovine Non-aureus Staphylococci Species Based on Whole-Genome Sequencing.</title>
        <authorList>
            <person name="Naushad S."/>
            <person name="Barkema H.W."/>
            <person name="Luby C."/>
            <person name="Condas L.A."/>
            <person name="Nobrega D.B."/>
            <person name="Carson D.A."/>
            <person name="De Buck J."/>
        </authorList>
    </citation>
    <scope>NUCLEOTIDE SEQUENCE [LARGE SCALE GENOMIC DNA]</scope>
    <source>
        <strain evidence="1 2">SNUC 5959</strain>
    </source>
</reference>
<dbReference type="InterPro" id="IPR021486">
    <property type="entry name" value="DUF3139"/>
</dbReference>
<dbReference type="STRING" id="1284.SHYC_02515"/>
<dbReference type="Pfam" id="PF11337">
    <property type="entry name" value="DUF3139"/>
    <property type="match status" value="1"/>
</dbReference>